<feature type="transmembrane region" description="Helical" evidence="1">
    <location>
        <begin position="114"/>
        <end position="135"/>
    </location>
</feature>
<evidence type="ECO:0000313" key="3">
    <source>
        <dbReference type="Proteomes" id="UP000177811"/>
    </source>
</evidence>
<reference evidence="2 3" key="1">
    <citation type="journal article" date="2016" name="Nat. Commun.">
        <title>Thousands of microbial genomes shed light on interconnected biogeochemical processes in an aquifer system.</title>
        <authorList>
            <person name="Anantharaman K."/>
            <person name="Brown C.T."/>
            <person name="Hug L.A."/>
            <person name="Sharon I."/>
            <person name="Castelle C.J."/>
            <person name="Probst A.J."/>
            <person name="Thomas B.C."/>
            <person name="Singh A."/>
            <person name="Wilkins M.J."/>
            <person name="Karaoz U."/>
            <person name="Brodie E.L."/>
            <person name="Williams K.H."/>
            <person name="Hubbard S.S."/>
            <person name="Banfield J.F."/>
        </authorList>
    </citation>
    <scope>NUCLEOTIDE SEQUENCE [LARGE SCALE GENOMIC DNA]</scope>
</reference>
<keyword evidence="1" id="KW-0812">Transmembrane</keyword>
<comment type="caution">
    <text evidence="2">The sequence shown here is derived from an EMBL/GenBank/DDBJ whole genome shotgun (WGS) entry which is preliminary data.</text>
</comment>
<dbReference type="AlphaFoldDB" id="A0A1G2KUQ9"/>
<accession>A0A1G2KUQ9</accession>
<dbReference type="Proteomes" id="UP000177811">
    <property type="component" value="Unassembled WGS sequence"/>
</dbReference>
<evidence type="ECO:0000256" key="1">
    <source>
        <dbReference type="SAM" id="Phobius"/>
    </source>
</evidence>
<feature type="transmembrane region" description="Helical" evidence="1">
    <location>
        <begin position="41"/>
        <end position="65"/>
    </location>
</feature>
<feature type="transmembrane region" description="Helical" evidence="1">
    <location>
        <begin position="77"/>
        <end position="94"/>
    </location>
</feature>
<name>A0A1G2KUQ9_9BACT</name>
<evidence type="ECO:0000313" key="2">
    <source>
        <dbReference type="EMBL" id="OHA02181.1"/>
    </source>
</evidence>
<sequence length="142" mass="15612">MKPKILFLTIAIIFALPAFLLGPTLWPPAVGGPVPTAGQMPFLILIAAIEALAFGGGIAFFLLGWRYALRSMLFGKLSIPVFLSIVWGLVSWWPHSNLHIHIGYDFQKLIYIEYGFHATLVVATLIIAFAVFKALRRSAAMA</sequence>
<proteinExistence type="predicted"/>
<dbReference type="EMBL" id="MHQL01000042">
    <property type="protein sequence ID" value="OHA02181.1"/>
    <property type="molecule type" value="Genomic_DNA"/>
</dbReference>
<keyword evidence="1" id="KW-0472">Membrane</keyword>
<keyword evidence="1" id="KW-1133">Transmembrane helix</keyword>
<organism evidence="2 3">
    <name type="scientific">Candidatus Sungbacteria bacterium RIFCSPHIGHO2_02_FULL_51_29</name>
    <dbReference type="NCBI Taxonomy" id="1802273"/>
    <lineage>
        <taxon>Bacteria</taxon>
        <taxon>Candidatus Sungiibacteriota</taxon>
    </lineage>
</organism>
<gene>
    <name evidence="2" type="ORF">A3C16_00640</name>
</gene>
<protein>
    <submittedName>
        <fullName evidence="2">Uncharacterized protein</fullName>
    </submittedName>
</protein>